<comment type="catalytic activity">
    <reaction evidence="1">
        <text>Endonucleolytic cleavage to 5'-phosphomonoester.</text>
        <dbReference type="EC" id="3.1.26.4"/>
    </reaction>
</comment>
<keyword evidence="7" id="KW-0540">Nuclease</keyword>
<dbReference type="OrthoDB" id="9811552at2"/>
<dbReference type="InterPro" id="IPR037056">
    <property type="entry name" value="RNase_H1_N_sf"/>
</dbReference>
<protein>
    <recommendedName>
        <fullName evidence="6">Ribonuclease H</fullName>
        <ecNumber evidence="5">3.1.26.4</ecNumber>
    </recommendedName>
</protein>
<dbReference type="RefSeq" id="WP_007209040.1">
    <property type="nucleotide sequence ID" value="NZ_GL622241.1"/>
</dbReference>
<dbReference type="Pfam" id="PF00075">
    <property type="entry name" value="RNase_H"/>
    <property type="match status" value="1"/>
</dbReference>
<reference evidence="13 14" key="1">
    <citation type="submission" date="2010-12" db="EMBL/GenBank/DDBJ databases">
        <authorList>
            <person name="Muzny D."/>
            <person name="Qin X."/>
            <person name="Deng J."/>
            <person name="Jiang H."/>
            <person name="Liu Y."/>
            <person name="Qu J."/>
            <person name="Song X.-Z."/>
            <person name="Zhang L."/>
            <person name="Thornton R."/>
            <person name="Coyle M."/>
            <person name="Francisco L."/>
            <person name="Jackson L."/>
            <person name="Javaid M."/>
            <person name="Korchina V."/>
            <person name="Kovar C."/>
            <person name="Mata R."/>
            <person name="Mathew T."/>
            <person name="Ngo R."/>
            <person name="Nguyen L."/>
            <person name="Nguyen N."/>
            <person name="Okwuonu G."/>
            <person name="Ongeri F."/>
            <person name="Pham C."/>
            <person name="Simmons D."/>
            <person name="Wilczek-Boney K."/>
            <person name="Hale W."/>
            <person name="Jakkamsetti A."/>
            <person name="Pham P."/>
            <person name="Ruth R."/>
            <person name="San Lucas F."/>
            <person name="Warren J."/>
            <person name="Zhang J."/>
            <person name="Zhao Z."/>
            <person name="Zhou C."/>
            <person name="Zhu D."/>
            <person name="Lee S."/>
            <person name="Bess C."/>
            <person name="Blankenburg K."/>
            <person name="Forbes L."/>
            <person name="Fu Q."/>
            <person name="Gubbala S."/>
            <person name="Hirani K."/>
            <person name="Jayaseelan J.C."/>
            <person name="Lara F."/>
            <person name="Munidasa M."/>
            <person name="Palculict T."/>
            <person name="Patil S."/>
            <person name="Pu L.-L."/>
            <person name="Saada N."/>
            <person name="Tang L."/>
            <person name="Weissenberger G."/>
            <person name="Zhu Y."/>
            <person name="Hemphill L."/>
            <person name="Shang Y."/>
            <person name="Youmans B."/>
            <person name="Ayvaz T."/>
            <person name="Ross M."/>
            <person name="Santibanez J."/>
            <person name="Aqrawi P."/>
            <person name="Gross S."/>
            <person name="Joshi V."/>
            <person name="Fowler G."/>
            <person name="Nazareth L."/>
            <person name="Reid J."/>
            <person name="Worley K."/>
            <person name="Petrosino J."/>
            <person name="Highlander S."/>
            <person name="Gibbs R."/>
        </authorList>
    </citation>
    <scope>NUCLEOTIDE SEQUENCE [LARGE SCALE GENOMIC DNA]</scope>
    <source>
        <strain evidence="14">DSM 15952 / CCUG 50447 / LMG 22039 / TP 1.5</strain>
    </source>
</reference>
<comment type="caution">
    <text evidence="13">The sequence shown here is derived from an EMBL/GenBank/DDBJ whole genome shotgun (WGS) entry which is preliminary data.</text>
</comment>
<proteinExistence type="inferred from homology"/>
<keyword evidence="11" id="KW-0460">Magnesium</keyword>
<evidence type="ECO:0000256" key="10">
    <source>
        <dbReference type="ARBA" id="ARBA00022801"/>
    </source>
</evidence>
<evidence type="ECO:0000259" key="12">
    <source>
        <dbReference type="PROSITE" id="PS50879"/>
    </source>
</evidence>
<dbReference type="GO" id="GO:0004523">
    <property type="term" value="F:RNA-DNA hybrid ribonuclease activity"/>
    <property type="evidence" value="ECO:0007669"/>
    <property type="project" value="UniProtKB-EC"/>
</dbReference>
<dbReference type="AlphaFoldDB" id="E6LI39"/>
<accession>E6LI39</accession>
<evidence type="ECO:0000256" key="8">
    <source>
        <dbReference type="ARBA" id="ARBA00022723"/>
    </source>
</evidence>
<evidence type="ECO:0000313" key="14">
    <source>
        <dbReference type="Proteomes" id="UP000010296"/>
    </source>
</evidence>
<dbReference type="eggNOG" id="COG3341">
    <property type="taxonomic scope" value="Bacteria"/>
</dbReference>
<evidence type="ECO:0000256" key="9">
    <source>
        <dbReference type="ARBA" id="ARBA00022759"/>
    </source>
</evidence>
<dbReference type="GO" id="GO:0046872">
    <property type="term" value="F:metal ion binding"/>
    <property type="evidence" value="ECO:0007669"/>
    <property type="project" value="UniProtKB-KW"/>
</dbReference>
<evidence type="ECO:0000256" key="7">
    <source>
        <dbReference type="ARBA" id="ARBA00022722"/>
    </source>
</evidence>
<gene>
    <name evidence="13" type="primary">rnhA</name>
    <name evidence="13" type="ORF">HMPREF9088_2029</name>
</gene>
<evidence type="ECO:0000256" key="4">
    <source>
        <dbReference type="ARBA" id="ARBA00005300"/>
    </source>
</evidence>
<dbReference type="Gene3D" id="3.30.420.10">
    <property type="entry name" value="Ribonuclease H-like superfamily/Ribonuclease H"/>
    <property type="match status" value="1"/>
</dbReference>
<evidence type="ECO:0000256" key="6">
    <source>
        <dbReference type="ARBA" id="ARBA00017721"/>
    </source>
</evidence>
<dbReference type="GeneID" id="302705009"/>
<dbReference type="PANTHER" id="PTHR10642:SF26">
    <property type="entry name" value="RIBONUCLEASE H1"/>
    <property type="match status" value="1"/>
</dbReference>
<evidence type="ECO:0000256" key="1">
    <source>
        <dbReference type="ARBA" id="ARBA00000077"/>
    </source>
</evidence>
<keyword evidence="9" id="KW-0255">Endonuclease</keyword>
<evidence type="ECO:0000256" key="2">
    <source>
        <dbReference type="ARBA" id="ARBA00001946"/>
    </source>
</evidence>
<dbReference type="InterPro" id="IPR050092">
    <property type="entry name" value="RNase_H"/>
</dbReference>
<dbReference type="Gene3D" id="3.40.970.10">
    <property type="entry name" value="Ribonuclease H1, N-terminal domain"/>
    <property type="match status" value="1"/>
</dbReference>
<dbReference type="CDD" id="cd09277">
    <property type="entry name" value="RNase_HI_bacteria_like"/>
    <property type="match status" value="1"/>
</dbReference>
<dbReference type="eggNOG" id="COG0328">
    <property type="taxonomic scope" value="Bacteria"/>
</dbReference>
<dbReference type="PROSITE" id="PS50879">
    <property type="entry name" value="RNASE_H_1"/>
    <property type="match status" value="1"/>
</dbReference>
<keyword evidence="8" id="KW-0479">Metal-binding</keyword>
<evidence type="ECO:0000256" key="3">
    <source>
        <dbReference type="ARBA" id="ARBA00004065"/>
    </source>
</evidence>
<evidence type="ECO:0000256" key="5">
    <source>
        <dbReference type="ARBA" id="ARBA00012180"/>
    </source>
</evidence>
<dbReference type="GO" id="GO:0043137">
    <property type="term" value="P:DNA replication, removal of RNA primer"/>
    <property type="evidence" value="ECO:0007669"/>
    <property type="project" value="TreeGrafter"/>
</dbReference>
<evidence type="ECO:0000256" key="11">
    <source>
        <dbReference type="ARBA" id="ARBA00022842"/>
    </source>
</evidence>
<name>E6LI39_ENTI1</name>
<dbReference type="InterPro" id="IPR012337">
    <property type="entry name" value="RNaseH-like_sf"/>
</dbReference>
<dbReference type="STRING" id="888064.HMPREF9088_2029"/>
<dbReference type="HOGENOM" id="CLU_030894_2_1_9"/>
<dbReference type="PANTHER" id="PTHR10642">
    <property type="entry name" value="RIBONUCLEASE H1"/>
    <property type="match status" value="1"/>
</dbReference>
<dbReference type="InterPro" id="IPR009027">
    <property type="entry name" value="Ribosomal_bL9/RNase_H1_N"/>
</dbReference>
<comment type="similarity">
    <text evidence="4">Belongs to the RNase H family.</text>
</comment>
<dbReference type="InterPro" id="IPR002156">
    <property type="entry name" value="RNaseH_domain"/>
</dbReference>
<keyword evidence="14" id="KW-1185">Reference proteome</keyword>
<dbReference type="GO" id="GO:0003676">
    <property type="term" value="F:nucleic acid binding"/>
    <property type="evidence" value="ECO:0007669"/>
    <property type="project" value="InterPro"/>
</dbReference>
<dbReference type="SUPFAM" id="SSF53098">
    <property type="entry name" value="Ribonuclease H-like"/>
    <property type="match status" value="1"/>
</dbReference>
<evidence type="ECO:0000313" key="13">
    <source>
        <dbReference type="EMBL" id="EFU73131.1"/>
    </source>
</evidence>
<dbReference type="InterPro" id="IPR011320">
    <property type="entry name" value="RNase_H1_N"/>
</dbReference>
<sequence>MAKYYAVRIGKQPGIYQTWPEAQKQVKGFPNAKFKSFPTKEEAERFIEGGIQSDIPDEGLVAYVDGSFNRTLGQYGSGIVFLKEGQVIEKLAIPGKDANYTESFQIAGEVIGCLKAMEWAIAQGESQLTIYYDYQGIQAWAEGDWRANKPISKYYAAQFQLLQTKIAVHFKKVKAHTGDTYNELADQLAKQGANQAMA</sequence>
<dbReference type="EC" id="3.1.26.4" evidence="5"/>
<dbReference type="Pfam" id="PF01693">
    <property type="entry name" value="Cauli_VI"/>
    <property type="match status" value="1"/>
</dbReference>
<organism evidence="13 14">
    <name type="scientific">Enterococcus italicus (strain DSM 15952 / CCUG 50447 / LMG 22039 / TP 1.5)</name>
    <dbReference type="NCBI Taxonomy" id="888064"/>
    <lineage>
        <taxon>Bacteria</taxon>
        <taxon>Bacillati</taxon>
        <taxon>Bacillota</taxon>
        <taxon>Bacilli</taxon>
        <taxon>Lactobacillales</taxon>
        <taxon>Enterococcaceae</taxon>
        <taxon>Enterococcus</taxon>
    </lineage>
</organism>
<dbReference type="Proteomes" id="UP000010296">
    <property type="component" value="Unassembled WGS sequence"/>
</dbReference>
<feature type="domain" description="RNase H type-1" evidence="12">
    <location>
        <begin position="56"/>
        <end position="194"/>
    </location>
</feature>
<dbReference type="PATRIC" id="fig|888064.11.peg.1343"/>
<comment type="cofactor">
    <cofactor evidence="2">
        <name>Mg(2+)</name>
        <dbReference type="ChEBI" id="CHEBI:18420"/>
    </cofactor>
</comment>
<dbReference type="InterPro" id="IPR036397">
    <property type="entry name" value="RNaseH_sf"/>
</dbReference>
<keyword evidence="10 13" id="KW-0378">Hydrolase</keyword>
<comment type="function">
    <text evidence="3">Endonuclease that specifically degrades the RNA of RNA-DNA hybrids.</text>
</comment>
<dbReference type="FunFam" id="3.40.970.10:FF:000002">
    <property type="entry name" value="Ribonuclease H"/>
    <property type="match status" value="1"/>
</dbReference>
<dbReference type="SUPFAM" id="SSF55658">
    <property type="entry name" value="L9 N-domain-like"/>
    <property type="match status" value="1"/>
</dbReference>
<dbReference type="EMBL" id="AEPV01000078">
    <property type="protein sequence ID" value="EFU73131.1"/>
    <property type="molecule type" value="Genomic_DNA"/>
</dbReference>